<accession>A0ABU2T630</accession>
<evidence type="ECO:0000313" key="1">
    <source>
        <dbReference type="EMBL" id="MDT0455685.1"/>
    </source>
</evidence>
<proteinExistence type="predicted"/>
<keyword evidence="2" id="KW-1185">Reference proteome</keyword>
<dbReference type="EMBL" id="JAVRFE010000007">
    <property type="protein sequence ID" value="MDT0455685.1"/>
    <property type="molecule type" value="Genomic_DNA"/>
</dbReference>
<feature type="non-terminal residue" evidence="1">
    <location>
        <position position="238"/>
    </location>
</feature>
<dbReference type="InterPro" id="IPR032466">
    <property type="entry name" value="Metal_Hydrolase"/>
</dbReference>
<sequence>MNETPALPVEVHCHGFGEVDFSEFSQLDLALLDRRSAEEGVVCIPTLYLHRSALEKFEWFMQQYADLRRNGKLPHIPGIALEGPLLASHGGTPEATVWAPTRHEWERLARLGDLGLVYTVMSPDAFTPASGLYDNLDDRHPRLDWIVPQLLAHGVRPALGHFTRNDPVAGAELVRDIVDIAWESEWTGSGARVITDHLFNDMPLNIKHAFRTSAARAKRESTLAAYDLPNWTLADMDQ</sequence>
<gene>
    <name evidence="1" type="ORF">RM550_08025</name>
</gene>
<dbReference type="SUPFAM" id="SSF51556">
    <property type="entry name" value="Metallo-dependent hydrolases"/>
    <property type="match status" value="1"/>
</dbReference>
<comment type="caution">
    <text evidence="1">The sequence shown here is derived from an EMBL/GenBank/DDBJ whole genome shotgun (WGS) entry which is preliminary data.</text>
</comment>
<dbReference type="Gene3D" id="3.20.20.140">
    <property type="entry name" value="Metal-dependent hydrolases"/>
    <property type="match status" value="1"/>
</dbReference>
<evidence type="ECO:0000313" key="2">
    <source>
        <dbReference type="Proteomes" id="UP001180551"/>
    </source>
</evidence>
<dbReference type="Proteomes" id="UP001180551">
    <property type="component" value="Unassembled WGS sequence"/>
</dbReference>
<evidence type="ECO:0008006" key="3">
    <source>
        <dbReference type="Google" id="ProtNLM"/>
    </source>
</evidence>
<name>A0ABU2T630_9ACTN</name>
<reference evidence="1" key="1">
    <citation type="submission" date="2024-05" db="EMBL/GenBank/DDBJ databases">
        <title>30 novel species of actinomycetes from the DSMZ collection.</title>
        <authorList>
            <person name="Nouioui I."/>
        </authorList>
    </citation>
    <scope>NUCLEOTIDE SEQUENCE</scope>
    <source>
        <strain evidence="1">DSM 41527</strain>
    </source>
</reference>
<protein>
    <recommendedName>
        <fullName evidence="3">Amidohydrolase-related domain-containing protein</fullName>
    </recommendedName>
</protein>
<organism evidence="1 2">
    <name type="scientific">Streptomyces mooreae</name>
    <dbReference type="NCBI Taxonomy" id="3075523"/>
    <lineage>
        <taxon>Bacteria</taxon>
        <taxon>Bacillati</taxon>
        <taxon>Actinomycetota</taxon>
        <taxon>Actinomycetes</taxon>
        <taxon>Kitasatosporales</taxon>
        <taxon>Streptomycetaceae</taxon>
        <taxon>Streptomyces</taxon>
    </lineage>
</organism>